<evidence type="ECO:0000256" key="1">
    <source>
        <dbReference type="SAM" id="MobiDB-lite"/>
    </source>
</evidence>
<reference evidence="3 4" key="1">
    <citation type="submission" date="2024-02" db="EMBL/GenBank/DDBJ databases">
        <title>De novo assembly and annotation of 12 fungi associated with fruit tree decline syndrome in Ontario, Canada.</title>
        <authorList>
            <person name="Sulman M."/>
            <person name="Ellouze W."/>
            <person name="Ilyukhin E."/>
        </authorList>
    </citation>
    <scope>NUCLEOTIDE SEQUENCE [LARGE SCALE GENOMIC DNA]</scope>
    <source>
        <strain evidence="3 4">M169</strain>
    </source>
</reference>
<keyword evidence="2" id="KW-1133">Transmembrane helix</keyword>
<proteinExistence type="predicted"/>
<name>A0ABR1NV05_DIAER</name>
<dbReference type="Proteomes" id="UP001430848">
    <property type="component" value="Unassembled WGS sequence"/>
</dbReference>
<dbReference type="InterPro" id="IPR052337">
    <property type="entry name" value="SAT4-like"/>
</dbReference>
<evidence type="ECO:0000313" key="4">
    <source>
        <dbReference type="Proteomes" id="UP001430848"/>
    </source>
</evidence>
<accession>A0ABR1NV05</accession>
<evidence type="ECO:0000256" key="2">
    <source>
        <dbReference type="SAM" id="Phobius"/>
    </source>
</evidence>
<dbReference type="EMBL" id="JAKNSF020000100">
    <property type="protein sequence ID" value="KAK7716066.1"/>
    <property type="molecule type" value="Genomic_DNA"/>
</dbReference>
<organism evidence="3 4">
    <name type="scientific">Diaporthe eres</name>
    <name type="common">Phomopsis oblonga</name>
    <dbReference type="NCBI Taxonomy" id="83184"/>
    <lineage>
        <taxon>Eukaryota</taxon>
        <taxon>Fungi</taxon>
        <taxon>Dikarya</taxon>
        <taxon>Ascomycota</taxon>
        <taxon>Pezizomycotina</taxon>
        <taxon>Sordariomycetes</taxon>
        <taxon>Sordariomycetidae</taxon>
        <taxon>Diaporthales</taxon>
        <taxon>Diaporthaceae</taxon>
        <taxon>Diaporthe</taxon>
        <taxon>Diaporthe eres species complex</taxon>
    </lineage>
</organism>
<dbReference type="PANTHER" id="PTHR33048:SF47">
    <property type="entry name" value="INTEGRAL MEMBRANE PROTEIN-RELATED"/>
    <property type="match status" value="1"/>
</dbReference>
<keyword evidence="2" id="KW-0812">Transmembrane</keyword>
<protein>
    <submittedName>
        <fullName evidence="3">Uncharacterized protein</fullName>
    </submittedName>
</protein>
<gene>
    <name evidence="3" type="ORF">SLS63_011126</name>
</gene>
<keyword evidence="2" id="KW-0472">Membrane</keyword>
<feature type="region of interest" description="Disordered" evidence="1">
    <location>
        <begin position="138"/>
        <end position="159"/>
    </location>
</feature>
<keyword evidence="4" id="KW-1185">Reference proteome</keyword>
<comment type="caution">
    <text evidence="3">The sequence shown here is derived from an EMBL/GenBank/DDBJ whole genome shotgun (WGS) entry which is preliminary data.</text>
</comment>
<sequence>MPQSEYHKWEYGSKIFLVGLSVYFIIIWMLKFNMLCFYRRVARNTRSEKFVKPFMGLIGLNESVVAAMWSNREDLVSIVVGQAPMLTPLFRRSFWVEAGYATDKSSSASNGRRHFGENNGYELNNGVRALVTVGGSSQNRKKARDPYSITQTERGESQEEILKKKAAHVHKVSNAADSAIEPQDIGRERYHNGAGIMVERTVNISQSYA</sequence>
<evidence type="ECO:0000313" key="3">
    <source>
        <dbReference type="EMBL" id="KAK7716066.1"/>
    </source>
</evidence>
<feature type="transmembrane region" description="Helical" evidence="2">
    <location>
        <begin position="15"/>
        <end position="38"/>
    </location>
</feature>
<dbReference type="PANTHER" id="PTHR33048">
    <property type="entry name" value="PTH11-LIKE INTEGRAL MEMBRANE PROTEIN (AFU_ORTHOLOGUE AFUA_5G11245)"/>
    <property type="match status" value="1"/>
</dbReference>